<feature type="domain" description="Immunity protein Imm33" evidence="1">
    <location>
        <begin position="116"/>
        <end position="197"/>
    </location>
</feature>
<dbReference type="PANTHER" id="PTHR38743:SF2">
    <property type="entry name" value="DUF2185 DOMAIN-CONTAINING PROTEIN"/>
    <property type="match status" value="1"/>
</dbReference>
<accession>A0A1V4H7S9</accession>
<dbReference type="Pfam" id="PF09951">
    <property type="entry name" value="Imm33"/>
    <property type="match status" value="1"/>
</dbReference>
<keyword evidence="4" id="KW-1185">Reference proteome</keyword>
<gene>
    <name evidence="3" type="ORF">BC351_11680</name>
</gene>
<dbReference type="STRING" id="1469647.BC351_11680"/>
<proteinExistence type="predicted"/>
<dbReference type="AlphaFoldDB" id="A0A1V4H7S9"/>
<comment type="caution">
    <text evidence="3">The sequence shown here is derived from an EMBL/GenBank/DDBJ whole genome shotgun (WGS) entry which is preliminary data.</text>
</comment>
<dbReference type="Pfam" id="PF10077">
    <property type="entry name" value="DUF2314"/>
    <property type="match status" value="1"/>
</dbReference>
<evidence type="ECO:0000259" key="1">
    <source>
        <dbReference type="Pfam" id="PF09951"/>
    </source>
</evidence>
<name>A0A1V4H7S9_9BACL</name>
<dbReference type="Proteomes" id="UP000190626">
    <property type="component" value="Unassembled WGS sequence"/>
</dbReference>
<feature type="domain" description="DUF2314" evidence="2">
    <location>
        <begin position="26"/>
        <end position="95"/>
    </location>
</feature>
<dbReference type="OrthoDB" id="4827574at2"/>
<evidence type="ECO:0008006" key="5">
    <source>
        <dbReference type="Google" id="ProtNLM"/>
    </source>
</evidence>
<dbReference type="EMBL" id="MBTG01000066">
    <property type="protein sequence ID" value="OPH47159.1"/>
    <property type="molecule type" value="Genomic_DNA"/>
</dbReference>
<dbReference type="InterPro" id="IPR018689">
    <property type="entry name" value="Imm33_dom"/>
</dbReference>
<dbReference type="RefSeq" id="WP_079420872.1">
    <property type="nucleotide sequence ID" value="NZ_MBTG01000066.1"/>
</dbReference>
<evidence type="ECO:0000313" key="3">
    <source>
        <dbReference type="EMBL" id="OPH47159.1"/>
    </source>
</evidence>
<protein>
    <recommendedName>
        <fullName evidence="5">DUF2185 domain-containing protein</fullName>
    </recommendedName>
</protein>
<dbReference type="InterPro" id="IPR018756">
    <property type="entry name" value="DUF2314"/>
</dbReference>
<dbReference type="PANTHER" id="PTHR38743">
    <property type="entry name" value="SIMILAR TO GLYOXYLASE I FAMILY PROTEIN"/>
    <property type="match status" value="1"/>
</dbReference>
<reference evidence="4" key="1">
    <citation type="submission" date="2016-07" db="EMBL/GenBank/DDBJ databases">
        <authorList>
            <person name="Florea S."/>
            <person name="Webb J.S."/>
            <person name="Jaromczyk J."/>
            <person name="Schardl C.L."/>
        </authorList>
    </citation>
    <scope>NUCLEOTIDE SEQUENCE [LARGE SCALE GENOMIC DNA]</scope>
    <source>
        <strain evidence="4">CY1</strain>
    </source>
</reference>
<organism evidence="3 4">
    <name type="scientific">Paenibacillus ferrarius</name>
    <dbReference type="NCBI Taxonomy" id="1469647"/>
    <lineage>
        <taxon>Bacteria</taxon>
        <taxon>Bacillati</taxon>
        <taxon>Bacillota</taxon>
        <taxon>Bacilli</taxon>
        <taxon>Bacillales</taxon>
        <taxon>Paenibacillaceae</taxon>
        <taxon>Paenibacillus</taxon>
    </lineage>
</organism>
<sequence>MTWKLDSAVEIHKESPYTFYLPSDQVITQLKVGDLVKLIFMATETFDNGCQAERMWVEILERNETDFRGKLANQPYYLSSLQHGDLIDFKSEHICSTQLDDPYAKDMDYYFDKKITVSNDVLSRNEFNFMLRFDPDNEHDLGWVFFSGYEDDEFSANSENFQVISVGKMLNMDDSILEFIDNSETLHCAYERDKDTDILVKIENYDWSIHE</sequence>
<evidence type="ECO:0000313" key="4">
    <source>
        <dbReference type="Proteomes" id="UP000190626"/>
    </source>
</evidence>
<evidence type="ECO:0000259" key="2">
    <source>
        <dbReference type="Pfam" id="PF10077"/>
    </source>
</evidence>